<evidence type="ECO:0000256" key="1">
    <source>
        <dbReference type="SAM" id="MobiDB-lite"/>
    </source>
</evidence>
<protein>
    <submittedName>
        <fullName evidence="3">Uncharacterized protein</fullName>
    </submittedName>
</protein>
<sequence>MAKIDDDGHSAKEPIRSAPQDPPFQALLPNLERMSPSTFRKGTVSRRRVNRALLVLLAVTGLAGAMIVSSFIL</sequence>
<evidence type="ECO:0000313" key="3">
    <source>
        <dbReference type="EMBL" id="TFD48528.1"/>
    </source>
</evidence>
<feature type="region of interest" description="Disordered" evidence="1">
    <location>
        <begin position="1"/>
        <end position="29"/>
    </location>
</feature>
<comment type="caution">
    <text evidence="3">The sequence shown here is derived from an EMBL/GenBank/DDBJ whole genome shotgun (WGS) entry which is preliminary data.</text>
</comment>
<keyword evidence="2" id="KW-0472">Membrane</keyword>
<name>A0A4R8ZXM8_9MICO</name>
<organism evidence="3 4">
    <name type="scientific">Cryobacterium frigoriphilum</name>
    <dbReference type="NCBI Taxonomy" id="1259150"/>
    <lineage>
        <taxon>Bacteria</taxon>
        <taxon>Bacillati</taxon>
        <taxon>Actinomycetota</taxon>
        <taxon>Actinomycetes</taxon>
        <taxon>Micrococcales</taxon>
        <taxon>Microbacteriaceae</taxon>
        <taxon>Cryobacterium</taxon>
    </lineage>
</organism>
<feature type="transmembrane region" description="Helical" evidence="2">
    <location>
        <begin position="52"/>
        <end position="72"/>
    </location>
</feature>
<dbReference type="RefSeq" id="WP_134360430.1">
    <property type="nucleotide sequence ID" value="NZ_SOHE01000054.1"/>
</dbReference>
<feature type="compositionally biased region" description="Basic and acidic residues" evidence="1">
    <location>
        <begin position="1"/>
        <end position="15"/>
    </location>
</feature>
<dbReference type="OrthoDB" id="5121165at2"/>
<proteinExistence type="predicted"/>
<accession>A0A4R8ZXM8</accession>
<gene>
    <name evidence="3" type="ORF">E3T55_13355</name>
</gene>
<dbReference type="EMBL" id="SOHE01000054">
    <property type="protein sequence ID" value="TFD48528.1"/>
    <property type="molecule type" value="Genomic_DNA"/>
</dbReference>
<evidence type="ECO:0000256" key="2">
    <source>
        <dbReference type="SAM" id="Phobius"/>
    </source>
</evidence>
<keyword evidence="4" id="KW-1185">Reference proteome</keyword>
<reference evidence="3 4" key="1">
    <citation type="submission" date="2019-03" db="EMBL/GenBank/DDBJ databases">
        <title>Genomics of glacier-inhabiting Cryobacterium strains.</title>
        <authorList>
            <person name="Liu Q."/>
            <person name="Xin Y.-H."/>
        </authorList>
    </citation>
    <scope>NUCLEOTIDE SEQUENCE [LARGE SCALE GENOMIC DNA]</scope>
    <source>
        <strain evidence="3 4">Hh14</strain>
    </source>
</reference>
<evidence type="ECO:0000313" key="4">
    <source>
        <dbReference type="Proteomes" id="UP000297447"/>
    </source>
</evidence>
<dbReference type="AlphaFoldDB" id="A0A4R8ZXM8"/>
<keyword evidence="2" id="KW-0812">Transmembrane</keyword>
<keyword evidence="2" id="KW-1133">Transmembrane helix</keyword>
<dbReference type="Proteomes" id="UP000297447">
    <property type="component" value="Unassembled WGS sequence"/>
</dbReference>